<evidence type="ECO:0000313" key="2">
    <source>
        <dbReference type="EMBL" id="KAB5516030.1"/>
    </source>
</evidence>
<evidence type="ECO:0000256" key="1">
    <source>
        <dbReference type="SAM" id="SignalP"/>
    </source>
</evidence>
<evidence type="ECO:0000313" key="3">
    <source>
        <dbReference type="Proteomes" id="UP000326939"/>
    </source>
</evidence>
<dbReference type="Proteomes" id="UP000326939">
    <property type="component" value="Chromosome 17"/>
</dbReference>
<feature type="signal peptide" evidence="1">
    <location>
        <begin position="1"/>
        <end position="18"/>
    </location>
</feature>
<name>A0A5N5JE68_9ROSI</name>
<sequence>MLWRLSLIILAAVMLALAFLGFCKCYFLGLENENEKFEPDMLAFSGCYFGGGGKERMELGKIRRRMLLFAFGTDSQDWFPSTGESAFCSARGLARKKQIGKEAVVKIIDDAYRQVTLTKNEGRENALSHQRKLVLC</sequence>
<comment type="caution">
    <text evidence="2">The sequence shown here is derived from an EMBL/GenBank/DDBJ whole genome shotgun (WGS) entry which is preliminary data.</text>
</comment>
<protein>
    <submittedName>
        <fullName evidence="2">Uncharacterized protein</fullName>
    </submittedName>
</protein>
<dbReference type="AlphaFoldDB" id="A0A5N5JE68"/>
<gene>
    <name evidence="2" type="ORF">DKX38_026678</name>
</gene>
<keyword evidence="1" id="KW-0732">Signal</keyword>
<organism evidence="2 3">
    <name type="scientific">Salix brachista</name>
    <dbReference type="NCBI Taxonomy" id="2182728"/>
    <lineage>
        <taxon>Eukaryota</taxon>
        <taxon>Viridiplantae</taxon>
        <taxon>Streptophyta</taxon>
        <taxon>Embryophyta</taxon>
        <taxon>Tracheophyta</taxon>
        <taxon>Spermatophyta</taxon>
        <taxon>Magnoliopsida</taxon>
        <taxon>eudicotyledons</taxon>
        <taxon>Gunneridae</taxon>
        <taxon>Pentapetalae</taxon>
        <taxon>rosids</taxon>
        <taxon>fabids</taxon>
        <taxon>Malpighiales</taxon>
        <taxon>Salicaceae</taxon>
        <taxon>Saliceae</taxon>
        <taxon>Salix</taxon>
    </lineage>
</organism>
<dbReference type="PANTHER" id="PTHR31818:SF1">
    <property type="entry name" value="O-FUCOSYLTRANSFERASE 16"/>
    <property type="match status" value="1"/>
</dbReference>
<feature type="chain" id="PRO_5024380506" evidence="1">
    <location>
        <begin position="19"/>
        <end position="136"/>
    </location>
</feature>
<proteinExistence type="predicted"/>
<reference evidence="3" key="1">
    <citation type="journal article" date="2019" name="Gigascience">
        <title>De novo genome assembly of the endangered Acer yangbiense, a plant species with extremely small populations endemic to Yunnan Province, China.</title>
        <authorList>
            <person name="Yang J."/>
            <person name="Wariss H.M."/>
            <person name="Tao L."/>
            <person name="Zhang R."/>
            <person name="Yun Q."/>
            <person name="Hollingsworth P."/>
            <person name="Dao Z."/>
            <person name="Luo G."/>
            <person name="Guo H."/>
            <person name="Ma Y."/>
            <person name="Sun W."/>
        </authorList>
    </citation>
    <scope>NUCLEOTIDE SEQUENCE [LARGE SCALE GENOMIC DNA]</scope>
    <source>
        <strain evidence="3">cv. br00</strain>
    </source>
</reference>
<dbReference type="PANTHER" id="PTHR31818">
    <property type="entry name" value="O-FUCOSYLTRANSFERASE 16"/>
    <property type="match status" value="1"/>
</dbReference>
<dbReference type="EMBL" id="VDCV01000017">
    <property type="protein sequence ID" value="KAB5516030.1"/>
    <property type="molecule type" value="Genomic_DNA"/>
</dbReference>
<keyword evidence="3" id="KW-1185">Reference proteome</keyword>
<accession>A0A5N5JE68</accession>